<sequence>RSHEEKISKDDAVNDDADATALFGVFETKQRIRIGKILKDHGLYAQHNMANDLQYVITLSAADEIMNAQGGGNVEGYTLENIELEYESIDNIELGRQVERQYNAGRKLSFEHVILMKKTEWSKDSTIINETINVPRKSMKAIVMLFTNKTKTDSEEYVYPNIE</sequence>
<gene>
    <name evidence="1" type="ORF">PACLA_8A045708</name>
</gene>
<organism evidence="1 2">
    <name type="scientific">Paramuricea clavata</name>
    <name type="common">Red gorgonian</name>
    <name type="synonym">Violescent sea-whip</name>
    <dbReference type="NCBI Taxonomy" id="317549"/>
    <lineage>
        <taxon>Eukaryota</taxon>
        <taxon>Metazoa</taxon>
        <taxon>Cnidaria</taxon>
        <taxon>Anthozoa</taxon>
        <taxon>Octocorallia</taxon>
        <taxon>Malacalcyonacea</taxon>
        <taxon>Plexauridae</taxon>
        <taxon>Paramuricea</taxon>
    </lineage>
</organism>
<keyword evidence="2" id="KW-1185">Reference proteome</keyword>
<dbReference type="Proteomes" id="UP001152795">
    <property type="component" value="Unassembled WGS sequence"/>
</dbReference>
<feature type="non-terminal residue" evidence="1">
    <location>
        <position position="1"/>
    </location>
</feature>
<protein>
    <submittedName>
        <fullName evidence="1">Uncharacterized protein</fullName>
    </submittedName>
</protein>
<evidence type="ECO:0000313" key="2">
    <source>
        <dbReference type="Proteomes" id="UP001152795"/>
    </source>
</evidence>
<evidence type="ECO:0000313" key="1">
    <source>
        <dbReference type="EMBL" id="CAB3998807.1"/>
    </source>
</evidence>
<accession>A0A6S7I1N5</accession>
<reference evidence="1" key="1">
    <citation type="submission" date="2020-04" db="EMBL/GenBank/DDBJ databases">
        <authorList>
            <person name="Alioto T."/>
            <person name="Alioto T."/>
            <person name="Gomez Garrido J."/>
        </authorList>
    </citation>
    <scope>NUCLEOTIDE SEQUENCE</scope>
    <source>
        <strain evidence="1">A484AB</strain>
    </source>
</reference>
<name>A0A6S7I1N5_PARCT</name>
<dbReference type="EMBL" id="CACRXK020003443">
    <property type="protein sequence ID" value="CAB3998807.1"/>
    <property type="molecule type" value="Genomic_DNA"/>
</dbReference>
<dbReference type="OrthoDB" id="5989505at2759"/>
<comment type="caution">
    <text evidence="1">The sequence shown here is derived from an EMBL/GenBank/DDBJ whole genome shotgun (WGS) entry which is preliminary data.</text>
</comment>
<dbReference type="AlphaFoldDB" id="A0A6S7I1N5"/>
<proteinExistence type="predicted"/>